<dbReference type="PANTHER" id="PTHR47151:SF2">
    <property type="entry name" value="AMINO ACID BINDING PROTEIN"/>
    <property type="match status" value="1"/>
</dbReference>
<dbReference type="AlphaFoldDB" id="X1LKW4"/>
<dbReference type="EMBL" id="BARV01007329">
    <property type="protein sequence ID" value="GAI06456.1"/>
    <property type="molecule type" value="Genomic_DNA"/>
</dbReference>
<keyword evidence="1" id="KW-0732">Signal</keyword>
<name>X1LKW4_9ZZZZ</name>
<dbReference type="Pfam" id="PF13458">
    <property type="entry name" value="Peripla_BP_6"/>
    <property type="match status" value="1"/>
</dbReference>
<proteinExistence type="predicted"/>
<dbReference type="Gene3D" id="3.40.50.2300">
    <property type="match status" value="2"/>
</dbReference>
<dbReference type="InterPro" id="IPR028082">
    <property type="entry name" value="Peripla_BP_I"/>
</dbReference>
<feature type="non-terminal residue" evidence="3">
    <location>
        <position position="1"/>
    </location>
</feature>
<evidence type="ECO:0000313" key="3">
    <source>
        <dbReference type="EMBL" id="GAI06456.1"/>
    </source>
</evidence>
<feature type="domain" description="Leucine-binding protein" evidence="2">
    <location>
        <begin position="2"/>
        <end position="192"/>
    </location>
</feature>
<sequence>IKTVALLNRDEEGGWINQEVARNVCNALGLEIVLDEFLDPHEEDFYPILTKILPLEPDFIGMGMIAPGYHALLVKQARELGYTKPLLAPTGSDTAIMLDIAGAEASEGMIAVGTADYIGLATTPLMKDVGERYLARYGTQDAWSLEYYNNILYIKAGMEAADSIDPTEVVKVWRTPGFTMPSVYGDVRWVGEEFWGINSIASCPLPYAQIQSGKEVVLGVLTWEDMKPLISAALGE</sequence>
<dbReference type="PANTHER" id="PTHR47151">
    <property type="entry name" value="LEU/ILE/VAL-BINDING ABC TRANSPORTER SUBUNIT"/>
    <property type="match status" value="1"/>
</dbReference>
<evidence type="ECO:0000256" key="1">
    <source>
        <dbReference type="ARBA" id="ARBA00022729"/>
    </source>
</evidence>
<gene>
    <name evidence="3" type="ORF">S06H3_14943</name>
</gene>
<accession>X1LKW4</accession>
<reference evidence="3" key="1">
    <citation type="journal article" date="2014" name="Front. Microbiol.">
        <title>High frequency of phylogenetically diverse reductive dehalogenase-homologous genes in deep subseafloor sedimentary metagenomes.</title>
        <authorList>
            <person name="Kawai M."/>
            <person name="Futagami T."/>
            <person name="Toyoda A."/>
            <person name="Takaki Y."/>
            <person name="Nishi S."/>
            <person name="Hori S."/>
            <person name="Arai W."/>
            <person name="Tsubouchi T."/>
            <person name="Morono Y."/>
            <person name="Uchiyama I."/>
            <person name="Ito T."/>
            <person name="Fujiyama A."/>
            <person name="Inagaki F."/>
            <person name="Takami H."/>
        </authorList>
    </citation>
    <scope>NUCLEOTIDE SEQUENCE</scope>
    <source>
        <strain evidence="3">Expedition CK06-06</strain>
    </source>
</reference>
<protein>
    <recommendedName>
        <fullName evidence="2">Leucine-binding protein domain-containing protein</fullName>
    </recommendedName>
</protein>
<evidence type="ECO:0000259" key="2">
    <source>
        <dbReference type="Pfam" id="PF13458"/>
    </source>
</evidence>
<dbReference type="SUPFAM" id="SSF53822">
    <property type="entry name" value="Periplasmic binding protein-like I"/>
    <property type="match status" value="1"/>
</dbReference>
<organism evidence="3">
    <name type="scientific">marine sediment metagenome</name>
    <dbReference type="NCBI Taxonomy" id="412755"/>
    <lineage>
        <taxon>unclassified sequences</taxon>
        <taxon>metagenomes</taxon>
        <taxon>ecological metagenomes</taxon>
    </lineage>
</organism>
<dbReference type="InterPro" id="IPR028081">
    <property type="entry name" value="Leu-bd"/>
</dbReference>
<comment type="caution">
    <text evidence="3">The sequence shown here is derived from an EMBL/GenBank/DDBJ whole genome shotgun (WGS) entry which is preliminary data.</text>
</comment>